<keyword evidence="2" id="KW-0456">Lyase</keyword>
<dbReference type="PANTHER" id="PTHR33542">
    <property type="entry name" value="SIROHYDROCHLORIN FERROCHELATASE, CHLOROPLASTIC"/>
    <property type="match status" value="1"/>
</dbReference>
<evidence type="ECO:0000256" key="2">
    <source>
        <dbReference type="ARBA" id="ARBA00023239"/>
    </source>
</evidence>
<dbReference type="PANTHER" id="PTHR33542:SF5">
    <property type="entry name" value="FERROCHELATASE CHE1"/>
    <property type="match status" value="1"/>
</dbReference>
<name>A0A6P2CE23_9NOCA</name>
<evidence type="ECO:0000313" key="4">
    <source>
        <dbReference type="Proteomes" id="UP000471120"/>
    </source>
</evidence>
<accession>A0A6P2CE23</accession>
<organism evidence="3 4">
    <name type="scientific">Rhodococcus rhodnii</name>
    <dbReference type="NCBI Taxonomy" id="38312"/>
    <lineage>
        <taxon>Bacteria</taxon>
        <taxon>Bacillati</taxon>
        <taxon>Actinomycetota</taxon>
        <taxon>Actinomycetes</taxon>
        <taxon>Mycobacteriales</taxon>
        <taxon>Nocardiaceae</taxon>
        <taxon>Rhodococcus</taxon>
    </lineage>
</organism>
<comment type="caution">
    <text evidence="3">The sequence shown here is derived from an EMBL/GenBank/DDBJ whole genome shotgun (WGS) entry which is preliminary data.</text>
</comment>
<dbReference type="GO" id="GO:0046872">
    <property type="term" value="F:metal ion binding"/>
    <property type="evidence" value="ECO:0007669"/>
    <property type="project" value="UniProtKB-KW"/>
</dbReference>
<evidence type="ECO:0000313" key="3">
    <source>
        <dbReference type="EMBL" id="TXG90612.1"/>
    </source>
</evidence>
<dbReference type="GO" id="GO:0016829">
    <property type="term" value="F:lyase activity"/>
    <property type="evidence" value="ECO:0007669"/>
    <property type="project" value="UniProtKB-KW"/>
</dbReference>
<keyword evidence="1" id="KW-0479">Metal-binding</keyword>
<dbReference type="Gene3D" id="3.40.50.1400">
    <property type="match status" value="2"/>
</dbReference>
<reference evidence="3 4" key="1">
    <citation type="submission" date="2018-07" db="EMBL/GenBank/DDBJ databases">
        <title>Genome sequence of Rhodococcus rhodnii ATCC 35071 from Rhodnius prolixus.</title>
        <authorList>
            <person name="Patel V."/>
            <person name="Vogel K.J."/>
        </authorList>
    </citation>
    <scope>NUCLEOTIDE SEQUENCE [LARGE SCALE GENOMIC DNA]</scope>
    <source>
        <strain evidence="3 4">ATCC 35071</strain>
    </source>
</reference>
<gene>
    <name evidence="3" type="ORF">DW322_10765</name>
</gene>
<proteinExistence type="predicted"/>
<dbReference type="SUPFAM" id="SSF53800">
    <property type="entry name" value="Chelatase"/>
    <property type="match status" value="1"/>
</dbReference>
<dbReference type="InterPro" id="IPR050963">
    <property type="entry name" value="Sirohydro_Cobaltochel/CbiX"/>
</dbReference>
<dbReference type="RefSeq" id="WP_010839158.1">
    <property type="nucleotide sequence ID" value="NZ_QRCM01000001.1"/>
</dbReference>
<dbReference type="InterPro" id="IPR002762">
    <property type="entry name" value="CbiX-like"/>
</dbReference>
<sequence length="238" mass="23693">MAPSSNSGAPTVLLVAHGTRDPRGVAAIGDLADAAASRTGAPVRVAFVDVLGPTPDEVLADAPGPVLVVPVFLASGFHVHTDVRGAAERSGRADVVVAPALGPDPALARLLADRVAEAGPCDAVILAAAGSSDLRAIADIETAATQLAEHTGAAVSTAYVATGTPRVPDAVQRARAAGADRVVVATYLLAPGLFHSRLADAGADVVTAPLLSAGGTARVADLVAERHAAHLDSARSTR</sequence>
<dbReference type="EMBL" id="QRCM01000001">
    <property type="protein sequence ID" value="TXG90612.1"/>
    <property type="molecule type" value="Genomic_DNA"/>
</dbReference>
<dbReference type="AlphaFoldDB" id="A0A6P2CE23"/>
<protein>
    <submittedName>
        <fullName evidence="3">Sirohydrochlorin chelatase</fullName>
    </submittedName>
</protein>
<evidence type="ECO:0000256" key="1">
    <source>
        <dbReference type="ARBA" id="ARBA00022723"/>
    </source>
</evidence>
<dbReference type="Pfam" id="PF01903">
    <property type="entry name" value="CbiX"/>
    <property type="match status" value="2"/>
</dbReference>
<dbReference type="Proteomes" id="UP000471120">
    <property type="component" value="Unassembled WGS sequence"/>
</dbReference>
<dbReference type="CDD" id="cd03416">
    <property type="entry name" value="CbiX_SirB_N"/>
    <property type="match status" value="1"/>
</dbReference>